<dbReference type="SUPFAM" id="SSF116734">
    <property type="entry name" value="DNA methylase specificity domain"/>
    <property type="match status" value="2"/>
</dbReference>
<evidence type="ECO:0000313" key="7">
    <source>
        <dbReference type="EMBL" id="MBD2254462.1"/>
    </source>
</evidence>
<comment type="subunit">
    <text evidence="4">The methyltransferase is composed of M and S polypeptides.</text>
</comment>
<evidence type="ECO:0000256" key="2">
    <source>
        <dbReference type="ARBA" id="ARBA00022747"/>
    </source>
</evidence>
<evidence type="ECO:0000313" key="8">
    <source>
        <dbReference type="Proteomes" id="UP000621307"/>
    </source>
</evidence>
<dbReference type="InterPro" id="IPR000055">
    <property type="entry name" value="Restrct_endonuc_typeI_TRD"/>
</dbReference>
<dbReference type="Pfam" id="PF01420">
    <property type="entry name" value="Methylase_S"/>
    <property type="match status" value="2"/>
</dbReference>
<dbReference type="PANTHER" id="PTHR43140">
    <property type="entry name" value="TYPE-1 RESTRICTION ENZYME ECOKI SPECIFICITY PROTEIN"/>
    <property type="match status" value="1"/>
</dbReference>
<reference evidence="7 8" key="1">
    <citation type="journal article" date="2020" name="ISME J.">
        <title>Comparative genomics reveals insights into cyanobacterial evolution and habitat adaptation.</title>
        <authorList>
            <person name="Chen M.Y."/>
            <person name="Teng W.K."/>
            <person name="Zhao L."/>
            <person name="Hu C.X."/>
            <person name="Zhou Y.K."/>
            <person name="Han B.P."/>
            <person name="Song L.R."/>
            <person name="Shu W.S."/>
        </authorList>
    </citation>
    <scope>NUCLEOTIDE SEQUENCE [LARGE SCALE GENOMIC DNA]</scope>
    <source>
        <strain evidence="7 8">FACHB-3921</strain>
    </source>
</reference>
<dbReference type="PANTHER" id="PTHR43140:SF1">
    <property type="entry name" value="TYPE I RESTRICTION ENZYME ECOKI SPECIFICITY SUBUNIT"/>
    <property type="match status" value="1"/>
</dbReference>
<keyword evidence="2" id="KW-0680">Restriction system</keyword>
<keyword evidence="8" id="KW-1185">Reference proteome</keyword>
<comment type="caution">
    <text evidence="7">The sequence shown here is derived from an EMBL/GenBank/DDBJ whole genome shotgun (WGS) entry which is preliminary data.</text>
</comment>
<keyword evidence="7" id="KW-0255">Endonuclease</keyword>
<protein>
    <submittedName>
        <fullName evidence="7">Restriction endonuclease subunit S</fullName>
    </submittedName>
</protein>
<accession>A0ABR8BK39</accession>
<evidence type="ECO:0000259" key="6">
    <source>
        <dbReference type="Pfam" id="PF01420"/>
    </source>
</evidence>
<dbReference type="Gene3D" id="3.90.220.20">
    <property type="entry name" value="DNA methylase specificity domains"/>
    <property type="match status" value="2"/>
</dbReference>
<dbReference type="EMBL" id="JACJQL010000053">
    <property type="protein sequence ID" value="MBD2254462.1"/>
    <property type="molecule type" value="Genomic_DNA"/>
</dbReference>
<feature type="region of interest" description="Disordered" evidence="5">
    <location>
        <begin position="506"/>
        <end position="545"/>
    </location>
</feature>
<evidence type="ECO:0000256" key="1">
    <source>
        <dbReference type="ARBA" id="ARBA00010923"/>
    </source>
</evidence>
<organism evidence="7 8">
    <name type="scientific">Nostoc parmelioides FACHB-3921</name>
    <dbReference type="NCBI Taxonomy" id="2692909"/>
    <lineage>
        <taxon>Bacteria</taxon>
        <taxon>Bacillati</taxon>
        <taxon>Cyanobacteriota</taxon>
        <taxon>Cyanophyceae</taxon>
        <taxon>Nostocales</taxon>
        <taxon>Nostocaceae</taxon>
        <taxon>Nostoc</taxon>
    </lineage>
</organism>
<proteinExistence type="inferred from homology"/>
<evidence type="ECO:0000256" key="5">
    <source>
        <dbReference type="SAM" id="MobiDB-lite"/>
    </source>
</evidence>
<evidence type="ECO:0000256" key="4">
    <source>
        <dbReference type="ARBA" id="ARBA00038652"/>
    </source>
</evidence>
<gene>
    <name evidence="7" type="ORF">H6G14_24775</name>
</gene>
<feature type="domain" description="Type I restriction modification DNA specificity" evidence="6">
    <location>
        <begin position="273"/>
        <end position="446"/>
    </location>
</feature>
<dbReference type="Proteomes" id="UP000621307">
    <property type="component" value="Unassembled WGS sequence"/>
</dbReference>
<feature type="domain" description="Type I restriction modification DNA specificity" evidence="6">
    <location>
        <begin position="9"/>
        <end position="181"/>
    </location>
</feature>
<keyword evidence="7" id="KW-0540">Nuclease</keyword>
<comment type="similarity">
    <text evidence="1">Belongs to the type-I restriction system S methylase family.</text>
</comment>
<evidence type="ECO:0000256" key="3">
    <source>
        <dbReference type="ARBA" id="ARBA00023125"/>
    </source>
</evidence>
<dbReference type="RefSeq" id="WP_190570615.1">
    <property type="nucleotide sequence ID" value="NZ_JACJQL010000053.1"/>
</dbReference>
<dbReference type="GO" id="GO:0004519">
    <property type="term" value="F:endonuclease activity"/>
    <property type="evidence" value="ECO:0007669"/>
    <property type="project" value="UniProtKB-KW"/>
</dbReference>
<dbReference type="CDD" id="cd17293">
    <property type="entry name" value="RMtype1_S_Ppo21ORF8840P_TRD1-CR1_like"/>
    <property type="match status" value="1"/>
</dbReference>
<sequence length="545" mass="61298">MSFNKIELPDGWLWAKIRELGEVVTGSTPLKKNPAFFGENIPFYKPTDLDAGYEVIEAREYLSELGVSQSRLLPALSVLVTCIGATIGKTGLARKPCVTNQQINAVILPKEYISPHYFFWIINSPKGQQIIIENASSTTLPIINKSRFSELTLPLPPLNEQRRIVAKIEALKARSQRVKEELEDIPQLLDQFRQSVLAAAFRGDLTADWREQNSNVEPAEALLERIRAERRRRWEEAELEKMKASGKTPKDDKWKEKYKEPARLAQDILSSYPDSWTFARAEEVCDFITKGTTPAAQKMSAQFGEVPFIKVYNLTDRGSLDFSINPTFITKDTHNGELARSKVFPGDVLMNIVGPPLGKVSIVPDDYEEWNMNQAIAVYRAMPGIENRYLCYCLLSNQILSNAVRSAKATAGQFNLTLEICRDLPLPIPSTLEQQRIVNVLERCFALADMLAEQVADAKSKHEILDQSILAKAFRGELVPQDPNDEPASVLLEHIRAERAKLQTKTAEKSTLRLGSVTTTKTSARRTKKTQPQQEESVQLDLGLE</sequence>
<keyword evidence="7" id="KW-0378">Hydrolase</keyword>
<dbReference type="InterPro" id="IPR044946">
    <property type="entry name" value="Restrct_endonuc_typeI_TRD_sf"/>
</dbReference>
<name>A0ABR8BK39_9NOSO</name>
<dbReference type="InterPro" id="IPR051212">
    <property type="entry name" value="Type-I_RE_S_subunit"/>
</dbReference>
<keyword evidence="3" id="KW-0238">DNA-binding</keyword>